<dbReference type="InterPro" id="IPR027417">
    <property type="entry name" value="P-loop_NTPase"/>
</dbReference>
<feature type="compositionally biased region" description="Polar residues" evidence="2">
    <location>
        <begin position="1491"/>
        <end position="1528"/>
    </location>
</feature>
<evidence type="ECO:0000259" key="3">
    <source>
        <dbReference type="Pfam" id="PF24883"/>
    </source>
</evidence>
<dbReference type="SUPFAM" id="SSF52540">
    <property type="entry name" value="P-loop containing nucleoside triphosphate hydrolases"/>
    <property type="match status" value="2"/>
</dbReference>
<gene>
    <name evidence="4" type="ORF">RDB_LOCUS68396</name>
</gene>
<evidence type="ECO:0000313" key="4">
    <source>
        <dbReference type="EMBL" id="CAE7135689.1"/>
    </source>
</evidence>
<feature type="region of interest" description="Disordered" evidence="2">
    <location>
        <begin position="1483"/>
        <end position="1528"/>
    </location>
</feature>
<keyword evidence="1" id="KW-0677">Repeat</keyword>
<sequence length="1528" mass="171620">MSTGSSAHAAELSRHWITGIEISPDNTDSNCKFSAKLFVDNEFACSLPWIEHPRPLRWSGLLLCNVSPSSKLSLRLCRSVRDRPRYFNFPGTNISDADQETGELIQELPEAVWVSITTCLTPELAAELFPDKLDAFNRTENTHDDLASDETETWTLKDHFKCAMRFARATAEACPESQAKVSFLIYMKAWEMLDKQTHLDDTVRDMLRGLIRIRDVVDIIGQASNSMIATAMNQSKELIQDILALLEDISLYILNRCGANDLAEIPRKEESDEASYAEAQLARLEDLQKQFYALWSASSISSACTVNLREDSNTSPQEMQSVVDESTSMADLDRILSYLRPINPSGYNPDLACMNDTCEAILNRVLTWTQNRENGESIMWISGQPGTGKTAIAASLCQRLDSVQALAGSFFCQRGDSNLSTPLKVINSLICDIAMCCPAYAHEVAKAIRMTPKLHNAHLSLRFEGLVKTPLGRLKSLARPMTLVVVIDALNECGDRESRKHLMLKLYEMSRLVPWLKIIFTGRPTGDIQEYFQDHCPRGTMIQVHDYDASSDIRAYLQAQLGSLARIGHWPHDTIGNLCDMAEGVFLWAVMATQYITKYPLPALSRLRRLLDGHRALVSDHFDQLYTQTLEVILEDGNEETKDAYLRCISVILVTSKQESISTSDLHDFLLAATGVNQTIFNQILTEFGPLLCVKDGRPTSFYHSSFVDYITNASRSGKFHIQLDQYNAECAQFCFRVMQRDLKFNICGLQTSHIPNSEVPDLKLRVQSHIGPALRYACTHWLSHFTTSPNPGLVVSVKELFNGPQLMYWIEVLSLLGRLDAVMEQLPKLISLELLIHGDYAHPTGIVRYERRLIYHRKRRANADTYPIRLIWLLDVSIHFMTRFSLTLRLRHANENIRPRTGYASVSSPPPKGLADLYVGLYEGGNWKETCRVLLMGNVSPSSNLSIRLCRSVRDRPRYFNFPAVNLSDVDPETGELTHQLPESVWVPTTTCLTIELAAQLFPDKLDAFNRTENTQDDLASDDTETRTLKDHFKCAMRFAGAIAEACPESQAKVSFLIYMQAWEILDKQTHLDDTAEDILRGLIRIRDIAEIVDQASNSMIATVMNHSKELIQNILTLLEDISVYILNKYDANDLANIPDEGEPEDTSYAEAHLARLEDLQRQFHALWSTSSISSPDTVNSADGGPSNTSPQEIQSVIDESTRMADLDRILSYLKPVDPSGYNPDQACMNGTREAILNRVLTWTQNREKGESIMWISGQPGTGKTAIATSLCQRLDSVKALAGSFFCQRGDSNLSTPLKVINNLVCDIAMSCPPYAHEVAKAIRMTPKLHIAHLSLRFEGLVKRPLEKLRSLAIPMTLVVVIDALDECGDRESRKQLLQQLCEMSRLVPWLKLILTGRPIGDMQTYFQDHCHRGTKIQMYDYDASSDIRAYLETQLGPLARIGHWPHDTIGNLCDMAEGVFLWALRTRCTVPFSLGNLPPRVSLDPARNRSASDGTPTQRFRTSKSYGKSPNDASETQTSLPSPHLA</sequence>
<dbReference type="EMBL" id="CAJNJQ010001366">
    <property type="protein sequence ID" value="CAE7135689.1"/>
    <property type="molecule type" value="Genomic_DNA"/>
</dbReference>
<dbReference type="InterPro" id="IPR056884">
    <property type="entry name" value="NPHP3-like_N"/>
</dbReference>
<accession>A0A8H3HUS9</accession>
<evidence type="ECO:0000313" key="5">
    <source>
        <dbReference type="Proteomes" id="UP000663827"/>
    </source>
</evidence>
<feature type="domain" description="Nephrocystin 3-like N-terminal" evidence="3">
    <location>
        <begin position="356"/>
        <end position="523"/>
    </location>
</feature>
<comment type="caution">
    <text evidence="4">The sequence shown here is derived from an EMBL/GenBank/DDBJ whole genome shotgun (WGS) entry which is preliminary data.</text>
</comment>
<feature type="domain" description="Nephrocystin 3-like N-terminal" evidence="3">
    <location>
        <begin position="1232"/>
        <end position="1399"/>
    </location>
</feature>
<name>A0A8H3HUS9_9AGAM</name>
<proteinExistence type="predicted"/>
<dbReference type="Proteomes" id="UP000663827">
    <property type="component" value="Unassembled WGS sequence"/>
</dbReference>
<evidence type="ECO:0000256" key="2">
    <source>
        <dbReference type="SAM" id="MobiDB-lite"/>
    </source>
</evidence>
<protein>
    <recommendedName>
        <fullName evidence="3">Nephrocystin 3-like N-terminal domain-containing protein</fullName>
    </recommendedName>
</protein>
<dbReference type="Pfam" id="PF24883">
    <property type="entry name" value="NPHP3_N"/>
    <property type="match status" value="2"/>
</dbReference>
<dbReference type="PANTHER" id="PTHR10039:SF17">
    <property type="entry name" value="FUNGAL STAND N-TERMINAL GOODBYE DOMAIN-CONTAINING PROTEIN-RELATED"/>
    <property type="match status" value="1"/>
</dbReference>
<reference evidence="4" key="1">
    <citation type="submission" date="2021-01" db="EMBL/GenBank/DDBJ databases">
        <authorList>
            <person name="Kaushik A."/>
        </authorList>
    </citation>
    <scope>NUCLEOTIDE SEQUENCE</scope>
    <source>
        <strain evidence="4">AG5</strain>
    </source>
</reference>
<dbReference type="Gene3D" id="3.40.50.300">
    <property type="entry name" value="P-loop containing nucleotide triphosphate hydrolases"/>
    <property type="match status" value="2"/>
</dbReference>
<organism evidence="4 5">
    <name type="scientific">Rhizoctonia solani</name>
    <dbReference type="NCBI Taxonomy" id="456999"/>
    <lineage>
        <taxon>Eukaryota</taxon>
        <taxon>Fungi</taxon>
        <taxon>Dikarya</taxon>
        <taxon>Basidiomycota</taxon>
        <taxon>Agaricomycotina</taxon>
        <taxon>Agaricomycetes</taxon>
        <taxon>Cantharellales</taxon>
        <taxon>Ceratobasidiaceae</taxon>
        <taxon>Rhizoctonia</taxon>
    </lineage>
</organism>
<dbReference type="PANTHER" id="PTHR10039">
    <property type="entry name" value="AMELOGENIN"/>
    <property type="match status" value="1"/>
</dbReference>
<evidence type="ECO:0000256" key="1">
    <source>
        <dbReference type="ARBA" id="ARBA00022737"/>
    </source>
</evidence>